<dbReference type="AlphaFoldDB" id="A0A4R8H1E5"/>
<gene>
    <name evidence="7" type="ORF">C7959_12924</name>
</gene>
<name>A0A4R8H1E5_9FIRM</name>
<dbReference type="InterPro" id="IPR000415">
    <property type="entry name" value="Nitroreductase-like"/>
</dbReference>
<dbReference type="InterPro" id="IPR029479">
    <property type="entry name" value="Nitroreductase"/>
</dbReference>
<dbReference type="SUPFAM" id="SSF55469">
    <property type="entry name" value="FMN-dependent nitroreductase-like"/>
    <property type="match status" value="1"/>
</dbReference>
<evidence type="ECO:0000256" key="3">
    <source>
        <dbReference type="ARBA" id="ARBA00022643"/>
    </source>
</evidence>
<evidence type="ECO:0000256" key="1">
    <source>
        <dbReference type="ARBA" id="ARBA00008366"/>
    </source>
</evidence>
<dbReference type="GO" id="GO:0016491">
    <property type="term" value="F:oxidoreductase activity"/>
    <property type="evidence" value="ECO:0007669"/>
    <property type="project" value="UniProtKB-UniRule"/>
</dbReference>
<comment type="caution">
    <text evidence="7">The sequence shown here is derived from an EMBL/GenBank/DDBJ whole genome shotgun (WGS) entry which is preliminary data.</text>
</comment>
<feature type="domain" description="Nitroreductase" evidence="6">
    <location>
        <begin position="9"/>
        <end position="164"/>
    </location>
</feature>
<dbReference type="Proteomes" id="UP000295832">
    <property type="component" value="Unassembled WGS sequence"/>
</dbReference>
<dbReference type="Gene3D" id="3.40.109.10">
    <property type="entry name" value="NADH Oxidase"/>
    <property type="match status" value="1"/>
</dbReference>
<keyword evidence="4 5" id="KW-0560">Oxidoreductase</keyword>
<keyword evidence="8" id="KW-1185">Reference proteome</keyword>
<sequence>MNQVIEVMKSHRSIRSYIDKEISEEIIKELIAVAQSAPTSINGQQLSVIVIKDKDRRSEIAKLAGRQPWIAQAPVFFLFVGDFYKAKIAADKLDQELVITDSVEATTVAAVDVGLAMQNVITAAESLDLGIVPIGGIRNDPAELIKLLKLPKYTYPFAGLVIGYPADTSNLKPRMDQQAFRHDEEYNKDKLAQLIEQYDQEMSLYLKEIGREQEVNWSVNTMKLYQKVYCPKVYPTMLAQGFKNER</sequence>
<dbReference type="RefSeq" id="WP_134118143.1">
    <property type="nucleotide sequence ID" value="NZ_SOEG01000029.1"/>
</dbReference>
<accession>A0A4R8H1E5</accession>
<evidence type="ECO:0000256" key="2">
    <source>
        <dbReference type="ARBA" id="ARBA00022630"/>
    </source>
</evidence>
<protein>
    <submittedName>
        <fullName evidence="7">FMN reductase [NAD(P)H]</fullName>
    </submittedName>
</protein>
<evidence type="ECO:0000256" key="5">
    <source>
        <dbReference type="PIRNR" id="PIRNR005426"/>
    </source>
</evidence>
<dbReference type="PIRSF" id="PIRSF005426">
    <property type="entry name" value="Frp"/>
    <property type="match status" value="1"/>
</dbReference>
<dbReference type="InterPro" id="IPR016446">
    <property type="entry name" value="Flavin_OxRdtase_Frp"/>
</dbReference>
<dbReference type="CDD" id="cd02146">
    <property type="entry name" value="NfsA-like"/>
    <property type="match status" value="1"/>
</dbReference>
<evidence type="ECO:0000259" key="6">
    <source>
        <dbReference type="Pfam" id="PF00881"/>
    </source>
</evidence>
<evidence type="ECO:0000256" key="4">
    <source>
        <dbReference type="ARBA" id="ARBA00023002"/>
    </source>
</evidence>
<reference evidence="7 8" key="1">
    <citation type="submission" date="2019-03" db="EMBL/GenBank/DDBJ databases">
        <title>Subsurface microbial communities from deep shales in Ohio and West Virginia, USA.</title>
        <authorList>
            <person name="Wrighton K."/>
        </authorList>
    </citation>
    <scope>NUCLEOTIDE SEQUENCE [LARGE SCALE GENOMIC DNA]</scope>
    <source>
        <strain evidence="7 8">MSL 6dP</strain>
    </source>
</reference>
<keyword evidence="2 5" id="KW-0285">Flavoprotein</keyword>
<comment type="similarity">
    <text evidence="1 5">Belongs to the flavin oxidoreductase frp family.</text>
</comment>
<evidence type="ECO:0000313" key="8">
    <source>
        <dbReference type="Proteomes" id="UP000295832"/>
    </source>
</evidence>
<dbReference type="PANTHER" id="PTHR43425">
    <property type="entry name" value="OXYGEN-INSENSITIVE NADPH NITROREDUCTASE"/>
    <property type="match status" value="1"/>
</dbReference>
<dbReference type="EMBL" id="SOEG01000029">
    <property type="protein sequence ID" value="TDX48363.1"/>
    <property type="molecule type" value="Genomic_DNA"/>
</dbReference>
<dbReference type="STRING" id="926561.GCA_000379025_02398"/>
<dbReference type="Pfam" id="PF00881">
    <property type="entry name" value="Nitroreductase"/>
    <property type="match status" value="1"/>
</dbReference>
<evidence type="ECO:0000313" key="7">
    <source>
        <dbReference type="EMBL" id="TDX48363.1"/>
    </source>
</evidence>
<keyword evidence="3 5" id="KW-0288">FMN</keyword>
<organism evidence="7 8">
    <name type="scientific">Orenia marismortui</name>
    <dbReference type="NCBI Taxonomy" id="46469"/>
    <lineage>
        <taxon>Bacteria</taxon>
        <taxon>Bacillati</taxon>
        <taxon>Bacillota</taxon>
        <taxon>Clostridia</taxon>
        <taxon>Halanaerobiales</taxon>
        <taxon>Halobacteroidaceae</taxon>
        <taxon>Orenia</taxon>
    </lineage>
</organism>
<dbReference type="PANTHER" id="PTHR43425:SF2">
    <property type="entry name" value="OXYGEN-INSENSITIVE NADPH NITROREDUCTASE"/>
    <property type="match status" value="1"/>
</dbReference>
<proteinExistence type="inferred from homology"/>
<keyword evidence="5" id="KW-0521">NADP</keyword>